<reference evidence="1" key="1">
    <citation type="submission" date="2023-11" db="EMBL/GenBank/DDBJ databases">
        <authorList>
            <person name="Poullet M."/>
        </authorList>
    </citation>
    <scope>NUCLEOTIDE SEQUENCE</scope>
    <source>
        <strain evidence="1">E1834</strain>
    </source>
</reference>
<keyword evidence="2" id="KW-1185">Reference proteome</keyword>
<sequence length="97" mass="10367">MLIEGQNIISGSCQIIACFCVWHIIGVFGTKAGLSPIAVLSIVISIREVPNNEGILALCPLFSQLSIFFGSVFLCLVSCFSVSLVSVTLIGCRDLIF</sequence>
<accession>A0ACB0YLQ1</accession>
<dbReference type="EMBL" id="CAVMJV010000014">
    <property type="protein sequence ID" value="CAK5052682.1"/>
    <property type="molecule type" value="Genomic_DNA"/>
</dbReference>
<protein>
    <submittedName>
        <fullName evidence="1">Uncharacterized protein</fullName>
    </submittedName>
</protein>
<evidence type="ECO:0000313" key="1">
    <source>
        <dbReference type="EMBL" id="CAK5052682.1"/>
    </source>
</evidence>
<proteinExistence type="predicted"/>
<organism evidence="1 2">
    <name type="scientific">Meloidogyne enterolobii</name>
    <name type="common">Root-knot nematode worm</name>
    <name type="synonym">Meloidogyne mayaguensis</name>
    <dbReference type="NCBI Taxonomy" id="390850"/>
    <lineage>
        <taxon>Eukaryota</taxon>
        <taxon>Metazoa</taxon>
        <taxon>Ecdysozoa</taxon>
        <taxon>Nematoda</taxon>
        <taxon>Chromadorea</taxon>
        <taxon>Rhabditida</taxon>
        <taxon>Tylenchina</taxon>
        <taxon>Tylenchomorpha</taxon>
        <taxon>Tylenchoidea</taxon>
        <taxon>Meloidogynidae</taxon>
        <taxon>Meloidogyninae</taxon>
        <taxon>Meloidogyne</taxon>
    </lineage>
</organism>
<name>A0ACB0YLQ1_MELEN</name>
<gene>
    <name evidence="1" type="ORF">MENTE1834_LOCUS13949</name>
</gene>
<evidence type="ECO:0000313" key="2">
    <source>
        <dbReference type="Proteomes" id="UP001497535"/>
    </source>
</evidence>
<dbReference type="Proteomes" id="UP001497535">
    <property type="component" value="Unassembled WGS sequence"/>
</dbReference>
<comment type="caution">
    <text evidence="1">The sequence shown here is derived from an EMBL/GenBank/DDBJ whole genome shotgun (WGS) entry which is preliminary data.</text>
</comment>